<name>A0A2R5HCX6_9LACT</name>
<feature type="compositionally biased region" description="Low complexity" evidence="2">
    <location>
        <begin position="68"/>
        <end position="81"/>
    </location>
</feature>
<dbReference type="InterPro" id="IPR042229">
    <property type="entry name" value="Listeria/Bacterioides_rpt_sf"/>
</dbReference>
<dbReference type="Gene3D" id="2.60.40.4270">
    <property type="entry name" value="Listeria-Bacteroides repeat domain"/>
    <property type="match status" value="1"/>
</dbReference>
<dbReference type="GO" id="GO:0030313">
    <property type="term" value="C:cell envelope"/>
    <property type="evidence" value="ECO:0007669"/>
    <property type="project" value="UniProtKB-SubCell"/>
</dbReference>
<dbReference type="InterPro" id="IPR038765">
    <property type="entry name" value="Papain-like_cys_pep_sf"/>
</dbReference>
<feature type="region of interest" description="Disordered" evidence="2">
    <location>
        <begin position="49"/>
        <end position="81"/>
    </location>
</feature>
<evidence type="ECO:0000313" key="7">
    <source>
        <dbReference type="Proteomes" id="UP000245021"/>
    </source>
</evidence>
<dbReference type="Pfam" id="PF18885">
    <property type="entry name" value="DUF5648"/>
    <property type="match status" value="1"/>
</dbReference>
<dbReference type="RefSeq" id="WP_109244926.1">
    <property type="nucleotide sequence ID" value="NZ_BFFO01000001.1"/>
</dbReference>
<dbReference type="GO" id="GO:0008234">
    <property type="term" value="F:cysteine-type peptidase activity"/>
    <property type="evidence" value="ECO:0007669"/>
    <property type="project" value="InterPro"/>
</dbReference>
<dbReference type="NCBIfam" id="TIGR02543">
    <property type="entry name" value="List_Bact_rpt"/>
    <property type="match status" value="1"/>
</dbReference>
<dbReference type="InterPro" id="IPR013378">
    <property type="entry name" value="InlB-like_B-rpt"/>
</dbReference>
<dbReference type="Pfam" id="PF09479">
    <property type="entry name" value="Flg_new"/>
    <property type="match status" value="1"/>
</dbReference>
<dbReference type="InterPro" id="IPR043708">
    <property type="entry name" value="DUF5648"/>
</dbReference>
<feature type="domain" description="Peptidase C1A papain C-terminal" evidence="4">
    <location>
        <begin position="329"/>
        <end position="379"/>
    </location>
</feature>
<dbReference type="Pfam" id="PF00112">
    <property type="entry name" value="Peptidase_C1"/>
    <property type="match status" value="1"/>
</dbReference>
<evidence type="ECO:0000259" key="5">
    <source>
        <dbReference type="Pfam" id="PF18885"/>
    </source>
</evidence>
<proteinExistence type="predicted"/>
<feature type="chain" id="PRO_5015343691" evidence="3">
    <location>
        <begin position="27"/>
        <end position="790"/>
    </location>
</feature>
<feature type="compositionally biased region" description="Polar residues" evidence="2">
    <location>
        <begin position="57"/>
        <end position="67"/>
    </location>
</feature>
<dbReference type="SUPFAM" id="SSF54001">
    <property type="entry name" value="Cysteine proteinases"/>
    <property type="match status" value="1"/>
</dbReference>
<dbReference type="AlphaFoldDB" id="A0A2R5HCX6"/>
<comment type="caution">
    <text evidence="6">The sequence shown here is derived from an EMBL/GenBank/DDBJ whole genome shotgun (WGS) entry which is preliminary data.</text>
</comment>
<protein>
    <submittedName>
        <fullName evidence="6">Uncharacterized protein</fullName>
    </submittedName>
</protein>
<evidence type="ECO:0000259" key="4">
    <source>
        <dbReference type="Pfam" id="PF00112"/>
    </source>
</evidence>
<dbReference type="PROSITE" id="PS00639">
    <property type="entry name" value="THIOL_PROTEASE_HIS"/>
    <property type="match status" value="1"/>
</dbReference>
<evidence type="ECO:0000256" key="2">
    <source>
        <dbReference type="SAM" id="MobiDB-lite"/>
    </source>
</evidence>
<sequence>MQKKSYLFLTAALVLGASLGQTKSFALTADVKVAPKLIRPARVTSQGNLSGDLIPSNFPNEDASSNKLQSQSQAADSSLGASGITEQQHSSAILTASTLPASYKSPSTPVLNQNDLGICWDYAGIDSIQIGAKKTLDLNVTNLLPAYYDYLAADNAFSDASNPLAIMYSAGDFRKLGDGNTLDYVPSMSVLGYDPRLTSASLTQNMWQANDVPIKKATFNALKASGLHVSNSYKLVGNSVSSLPTGTALAARLAQIKQLVYQYGTAQIGISAEYSFDGKSDFNYGGLSEQKAANGDLTSYTPYSAVGSTTYSKANPTPLTYSSNGQQYVLTDHEVEIVGWNDSYAASNFKQNPGMNGAFLVKNSWGSGWGNSGYFYLSYADLFLQSSEVIADTVTKTVATKNYTATNTSAEASSYYLDFGSNASLATTNNNLFINSYKTGTSSASGSEILDSISADVEEAGVKVNVLYKLGGVTSNTKLSDFRTLGSYSFTDAGYQTIPFSDVSIPNNTSFSVALQVSNMTSFKDFTLPVQNLATASSATRPVLTSKASSMIYNGQVIPLYSSTVADGQNLYIDAHTRLAKGYKVSFNSNGGSSVSAKNVLPGAKISKPVNPSRAGYRFVGWYSDSGLTKAYDFSSPVNADKTLYAKWKAVATIPVYRLYNKVSLAHLFTASAYEYQQAPKLDANWIKEGLAWNAPASGDNVYRVYQPQSGEHLYTESTNEVSVLTHQFGWKSEGIAFHSMDKSGRPVYRLFNAKAGVGAHFETLSSYERDQLVKHQGWTYEGIAWYAAN</sequence>
<comment type="subcellular location">
    <subcellularLocation>
        <location evidence="1">Cell envelope</location>
    </subcellularLocation>
</comment>
<dbReference type="GO" id="GO:0006508">
    <property type="term" value="P:proteolysis"/>
    <property type="evidence" value="ECO:0007669"/>
    <property type="project" value="InterPro"/>
</dbReference>
<organism evidence="6 7">
    <name type="scientific">Lactococcus termiticola</name>
    <dbReference type="NCBI Taxonomy" id="2169526"/>
    <lineage>
        <taxon>Bacteria</taxon>
        <taxon>Bacillati</taxon>
        <taxon>Bacillota</taxon>
        <taxon>Bacilli</taxon>
        <taxon>Lactobacillales</taxon>
        <taxon>Streptococcaceae</taxon>
        <taxon>Lactococcus</taxon>
    </lineage>
</organism>
<dbReference type="Gene3D" id="3.90.70.10">
    <property type="entry name" value="Cysteine proteinases"/>
    <property type="match status" value="1"/>
</dbReference>
<evidence type="ECO:0000256" key="3">
    <source>
        <dbReference type="SAM" id="SignalP"/>
    </source>
</evidence>
<keyword evidence="3" id="KW-0732">Signal</keyword>
<dbReference type="Proteomes" id="UP000245021">
    <property type="component" value="Unassembled WGS sequence"/>
</dbReference>
<dbReference type="InterPro" id="IPR025660">
    <property type="entry name" value="Pept_his_AS"/>
</dbReference>
<feature type="signal peptide" evidence="3">
    <location>
        <begin position="1"/>
        <end position="26"/>
    </location>
</feature>
<accession>A0A2R5HCX6</accession>
<dbReference type="EMBL" id="BFFO01000001">
    <property type="protein sequence ID" value="GBG95927.1"/>
    <property type="molecule type" value="Genomic_DNA"/>
</dbReference>
<feature type="domain" description="DUF5648" evidence="5">
    <location>
        <begin position="655"/>
        <end position="788"/>
    </location>
</feature>
<dbReference type="OrthoDB" id="2217676at2"/>
<evidence type="ECO:0000256" key="1">
    <source>
        <dbReference type="ARBA" id="ARBA00004196"/>
    </source>
</evidence>
<evidence type="ECO:0000313" key="6">
    <source>
        <dbReference type="EMBL" id="GBG95927.1"/>
    </source>
</evidence>
<gene>
    <name evidence="6" type="ORF">NtB2_00029</name>
</gene>
<keyword evidence="7" id="KW-1185">Reference proteome</keyword>
<dbReference type="InterPro" id="IPR000668">
    <property type="entry name" value="Peptidase_C1A_C"/>
</dbReference>
<reference evidence="6 7" key="1">
    <citation type="journal article" date="2018" name="Genome Announc.">
        <title>Draft Genome Sequence of Lactococcus sp. Strain NtB2 (JCM 32569), Isolated from the Gut of the Higher Termite Nasutitermes takasagoensis.</title>
        <authorList>
            <person name="Noda S."/>
            <person name="Aihara C."/>
            <person name="Yuki M."/>
            <person name="Ohkuma M."/>
        </authorList>
    </citation>
    <scope>NUCLEOTIDE SEQUENCE [LARGE SCALE GENOMIC DNA]</scope>
    <source>
        <strain evidence="6 7">NtB2</strain>
    </source>
</reference>